<comment type="similarity">
    <text evidence="1">Belongs to the MTFR1 family.</text>
</comment>
<dbReference type="GO" id="GO:0009060">
    <property type="term" value="P:aerobic respiration"/>
    <property type="evidence" value="ECO:0007669"/>
    <property type="project" value="TreeGrafter"/>
</dbReference>
<protein>
    <recommendedName>
        <fullName evidence="6">Mitochondrial fission regulator 2</fullName>
    </recommendedName>
</protein>
<dbReference type="OrthoDB" id="2133332at2759"/>
<evidence type="ECO:0000256" key="3">
    <source>
        <dbReference type="SAM" id="MobiDB-lite"/>
    </source>
</evidence>
<reference evidence="4" key="1">
    <citation type="submission" date="2021-01" db="EMBL/GenBank/DDBJ databases">
        <authorList>
            <person name="Li R."/>
            <person name="Bekaert M."/>
        </authorList>
    </citation>
    <scope>NUCLEOTIDE SEQUENCE</scope>
    <source>
        <strain evidence="4">Farmed</strain>
    </source>
</reference>
<evidence type="ECO:0008006" key="6">
    <source>
        <dbReference type="Google" id="ProtNLM"/>
    </source>
</evidence>
<feature type="coiled-coil region" evidence="2">
    <location>
        <begin position="146"/>
        <end position="173"/>
    </location>
</feature>
<gene>
    <name evidence="4" type="ORF">SPHA_24165</name>
</gene>
<feature type="compositionally biased region" description="Pro residues" evidence="3">
    <location>
        <begin position="189"/>
        <end position="205"/>
    </location>
</feature>
<name>A0A812BV24_ACAPH</name>
<dbReference type="EMBL" id="CAHIKZ030000900">
    <property type="protein sequence ID" value="CAE1244132.1"/>
    <property type="molecule type" value="Genomic_DNA"/>
</dbReference>
<organism evidence="4 5">
    <name type="scientific">Acanthosepion pharaonis</name>
    <name type="common">Pharaoh cuttlefish</name>
    <name type="synonym">Sepia pharaonis</name>
    <dbReference type="NCBI Taxonomy" id="158019"/>
    <lineage>
        <taxon>Eukaryota</taxon>
        <taxon>Metazoa</taxon>
        <taxon>Spiralia</taxon>
        <taxon>Lophotrochozoa</taxon>
        <taxon>Mollusca</taxon>
        <taxon>Cephalopoda</taxon>
        <taxon>Coleoidea</taxon>
        <taxon>Decapodiformes</taxon>
        <taxon>Sepiida</taxon>
        <taxon>Sepiina</taxon>
        <taxon>Sepiidae</taxon>
        <taxon>Acanthosepion</taxon>
    </lineage>
</organism>
<dbReference type="GO" id="GO:0000266">
    <property type="term" value="P:mitochondrial fission"/>
    <property type="evidence" value="ECO:0007669"/>
    <property type="project" value="TreeGrafter"/>
</dbReference>
<dbReference type="PANTHER" id="PTHR14215">
    <property type="entry name" value="PROTEIN OF UNKNOWN FUNCTION DUF729"/>
    <property type="match status" value="1"/>
</dbReference>
<dbReference type="PANTHER" id="PTHR14215:SF0">
    <property type="entry name" value="WH2 DOMAIN-CONTAINING PROTEIN"/>
    <property type="match status" value="1"/>
</dbReference>
<evidence type="ECO:0000313" key="4">
    <source>
        <dbReference type="EMBL" id="CAE1244132.1"/>
    </source>
</evidence>
<evidence type="ECO:0000256" key="2">
    <source>
        <dbReference type="SAM" id="Coils"/>
    </source>
</evidence>
<accession>A0A812BV24</accession>
<evidence type="ECO:0000256" key="1">
    <source>
        <dbReference type="ARBA" id="ARBA00005807"/>
    </source>
</evidence>
<keyword evidence="5" id="KW-1185">Reference proteome</keyword>
<dbReference type="GO" id="GO:0005739">
    <property type="term" value="C:mitochondrion"/>
    <property type="evidence" value="ECO:0007669"/>
    <property type="project" value="TreeGrafter"/>
</dbReference>
<dbReference type="InterPro" id="IPR007972">
    <property type="entry name" value="Mtfr1"/>
</dbReference>
<dbReference type="Pfam" id="PF05308">
    <property type="entry name" value="Mito_fiss_reg"/>
    <property type="match status" value="1"/>
</dbReference>
<sequence length="360" mass="39390">MIIENLTFLLLNMVVYKIGNLIFSWILGCIEEPNDFSNGLYVLGRKIALGLVASAEKVKAINLPFPDRTAQWVASQAYENDSDSGFSLTEVVWVEEDLGNNCIEVRANTKPSKINSFNDTYCNPNGAAPVTTSTPLSCAVNPNIEMPLAMQKIQEMQTEIEKLKEQIAMMCKQNLEKSSMESSCSRSVPSPPPCLLPPPPPPPPPPSICVTSPDMSTKQFMSIGDLIKQKASAGCLKSDLKPTSTNQTCDENRTPTMADVLKNLNSVKLKPVARSPGGTPLRQMPLPCNVNDQQSIIANALRKKFARSRAVSPNCSRKVLKTLSPTTPSQVSIVQCKPPFSPPRKGLLKNVFSTYNQFDS</sequence>
<comment type="caution">
    <text evidence="4">The sequence shown here is derived from an EMBL/GenBank/DDBJ whole genome shotgun (WGS) entry which is preliminary data.</text>
</comment>
<evidence type="ECO:0000313" key="5">
    <source>
        <dbReference type="Proteomes" id="UP000597762"/>
    </source>
</evidence>
<feature type="region of interest" description="Disordered" evidence="3">
    <location>
        <begin position="181"/>
        <end position="205"/>
    </location>
</feature>
<proteinExistence type="inferred from homology"/>
<keyword evidence="2" id="KW-0175">Coiled coil</keyword>
<dbReference type="Proteomes" id="UP000597762">
    <property type="component" value="Unassembled WGS sequence"/>
</dbReference>
<dbReference type="AlphaFoldDB" id="A0A812BV24"/>